<proteinExistence type="predicted"/>
<organism evidence="1 2">
    <name type="scientific">Pseudomonas cannabina</name>
    <dbReference type="NCBI Taxonomy" id="86840"/>
    <lineage>
        <taxon>Bacteria</taxon>
        <taxon>Pseudomonadati</taxon>
        <taxon>Pseudomonadota</taxon>
        <taxon>Gammaproteobacteria</taxon>
        <taxon>Pseudomonadales</taxon>
        <taxon>Pseudomonadaceae</taxon>
        <taxon>Pseudomonas</taxon>
    </lineage>
</organism>
<comment type="caution">
    <text evidence="1">The sequence shown here is derived from an EMBL/GenBank/DDBJ whole genome shotgun (WGS) entry which is preliminary data.</text>
</comment>
<evidence type="ECO:0000313" key="1">
    <source>
        <dbReference type="EMBL" id="RMN84643.1"/>
    </source>
</evidence>
<accession>A0AB37QCZ5</accession>
<name>A0AB37QCZ5_PSECA</name>
<dbReference type="AlphaFoldDB" id="A0AB37QCZ5"/>
<dbReference type="Proteomes" id="UP000269335">
    <property type="component" value="Unassembled WGS sequence"/>
</dbReference>
<sequence>MVALATTSPSSLSNSSQLSMVYVSCLRGCLWHPCWIFKVWAASVALNVRWQWNFLLGVCCCDRPAYECAGRSLNVLPRLCLTGEQIENSRLLSDKPGLLLQMVI</sequence>
<protein>
    <submittedName>
        <fullName evidence="1">Uncharacterized protein</fullName>
    </submittedName>
</protein>
<dbReference type="EMBL" id="RBPH01000040">
    <property type="protein sequence ID" value="RMN84643.1"/>
    <property type="molecule type" value="Genomic_DNA"/>
</dbReference>
<reference evidence="1 2" key="1">
    <citation type="submission" date="2018-08" db="EMBL/GenBank/DDBJ databases">
        <title>Recombination of ecologically and evolutionarily significant loci maintains genetic cohesion in the Pseudomonas syringae species complex.</title>
        <authorList>
            <person name="Dillon M."/>
            <person name="Thakur S."/>
            <person name="Almeida R.N.D."/>
            <person name="Weir B.S."/>
            <person name="Guttman D.S."/>
        </authorList>
    </citation>
    <scope>NUCLEOTIDE SEQUENCE [LARGE SCALE GENOMIC DNA]</scope>
    <source>
        <strain evidence="1 2">ICMP 15201</strain>
    </source>
</reference>
<gene>
    <name evidence="1" type="ORF">ALQ53_03947</name>
</gene>
<evidence type="ECO:0000313" key="2">
    <source>
        <dbReference type="Proteomes" id="UP000269335"/>
    </source>
</evidence>